<dbReference type="EC" id="3.1.3.73" evidence="1"/>
<dbReference type="SMART" id="SM00855">
    <property type="entry name" value="PGAM"/>
    <property type="match status" value="1"/>
</dbReference>
<dbReference type="Gene3D" id="3.40.50.1240">
    <property type="entry name" value="Phosphoglycerate mutase-like"/>
    <property type="match status" value="1"/>
</dbReference>
<dbReference type="Proteomes" id="UP000054051">
    <property type="component" value="Unassembled WGS sequence"/>
</dbReference>
<evidence type="ECO:0000313" key="2">
    <source>
        <dbReference type="Proteomes" id="UP000054051"/>
    </source>
</evidence>
<dbReference type="InterPro" id="IPR013078">
    <property type="entry name" value="His_Pase_superF_clade-1"/>
</dbReference>
<dbReference type="GO" id="GO:0043755">
    <property type="term" value="F:alpha-ribazole phosphatase activity"/>
    <property type="evidence" value="ECO:0007669"/>
    <property type="project" value="UniProtKB-EC"/>
</dbReference>
<dbReference type="OrthoDB" id="5296884at2"/>
<sequence length="235" mass="25663">MELVLIRHPAVAIKRGICYGRSEVPLAGDARAEADALLERLKVLAAAAAPVTALAGAAATETQVARRRMSAGGRLLLAPSMIATSPLMRCMCIAARLGERIGCSITPDVRLCELDFGRWELQRWEDLNRDALDAWARDLEYGRPHGGESVRRVIDRVSAWLAQAQAASDEETHDRPYVVWAISHAGPIRLLTAYALALPATACTHWPLAMGGMVWLRNTASASSRMPWALGCWNR</sequence>
<dbReference type="Pfam" id="PF00300">
    <property type="entry name" value="His_Phos_1"/>
    <property type="match status" value="1"/>
</dbReference>
<organism evidence="1 2">
    <name type="scientific">Candidatus Glomeribacter gigasporarum BEG34</name>
    <dbReference type="NCBI Taxonomy" id="1070319"/>
    <lineage>
        <taxon>Bacteria</taxon>
        <taxon>Pseudomonadati</taxon>
        <taxon>Pseudomonadota</taxon>
        <taxon>Betaproteobacteria</taxon>
        <taxon>Burkholderiales</taxon>
        <taxon>Burkholderiaceae</taxon>
        <taxon>Candidatus Glomeribacter</taxon>
    </lineage>
</organism>
<dbReference type="EMBL" id="CAFB01000048">
    <property type="protein sequence ID" value="CCD29821.1"/>
    <property type="molecule type" value="Genomic_DNA"/>
</dbReference>
<gene>
    <name evidence="1" type="primary">cobC</name>
    <name evidence="1" type="ORF">CAGGBEG34_300021</name>
</gene>
<name>G2JAL9_9BURK</name>
<comment type="caution">
    <text evidence="1">The sequence shown here is derived from an EMBL/GenBank/DDBJ whole genome shotgun (WGS) entry which is preliminary data.</text>
</comment>
<dbReference type="SUPFAM" id="SSF53254">
    <property type="entry name" value="Phosphoglycerate mutase-like"/>
    <property type="match status" value="1"/>
</dbReference>
<keyword evidence="1" id="KW-0378">Hydrolase</keyword>
<keyword evidence="2" id="KW-1185">Reference proteome</keyword>
<dbReference type="AlphaFoldDB" id="G2JAL9"/>
<dbReference type="RefSeq" id="WP_006682951.1">
    <property type="nucleotide sequence ID" value="NZ_CAFB01000048.1"/>
</dbReference>
<evidence type="ECO:0000313" key="1">
    <source>
        <dbReference type="EMBL" id="CCD29821.1"/>
    </source>
</evidence>
<dbReference type="STRING" id="1070319.CAGGBEG34_300021"/>
<dbReference type="eggNOG" id="COG0406">
    <property type="taxonomic scope" value="Bacteria"/>
</dbReference>
<proteinExistence type="predicted"/>
<accession>G2JAL9</accession>
<protein>
    <submittedName>
        <fullName evidence="1">Alpha-ribazole phosphatase (Alpha-ribazole-5'-phosphate phosphatase), cobC</fullName>
        <ecNumber evidence="1">3.1.3.73</ecNumber>
    </submittedName>
</protein>
<dbReference type="InterPro" id="IPR029033">
    <property type="entry name" value="His_PPase_superfam"/>
</dbReference>
<reference evidence="1 2" key="1">
    <citation type="submission" date="2011-08" db="EMBL/GenBank/DDBJ databases">
        <title>The genome of the obligate endobacterium of an arbuscular mycorrhizal fungus reveals an interphylum network of nutritional interactions.</title>
        <authorList>
            <person name="Ghignone S."/>
            <person name="Salvioli A."/>
            <person name="Anca I."/>
            <person name="Lumini E."/>
            <person name="Ortu G."/>
            <person name="Petiti L."/>
            <person name="Cruveiller S."/>
            <person name="Bianciotto V."/>
            <person name="Piffanelli P."/>
            <person name="Lanfranco L."/>
            <person name="Bonfante P."/>
        </authorList>
    </citation>
    <scope>NUCLEOTIDE SEQUENCE [LARGE SCALE GENOMIC DNA]</scope>
    <source>
        <strain evidence="1 2">BEG34</strain>
    </source>
</reference>